<dbReference type="GO" id="GO:0051645">
    <property type="term" value="P:Golgi localization"/>
    <property type="evidence" value="ECO:0007669"/>
    <property type="project" value="TreeGrafter"/>
</dbReference>
<dbReference type="GO" id="GO:0000139">
    <property type="term" value="C:Golgi membrane"/>
    <property type="evidence" value="ECO:0007669"/>
    <property type="project" value="UniProtKB-SubCell"/>
</dbReference>
<comment type="caution">
    <text evidence="14">The sequence shown here is derived from an EMBL/GenBank/DDBJ whole genome shotgun (WGS) entry which is preliminary data.</text>
</comment>
<dbReference type="PANTHER" id="PTHR10121">
    <property type="entry name" value="COATOMER SUBUNIT DELTA"/>
    <property type="match status" value="1"/>
</dbReference>
<comment type="subcellular location">
    <subcellularLocation>
        <location evidence="10 11">Cytoplasm</location>
    </subcellularLocation>
    <subcellularLocation>
        <location evidence="10 11">Cytoplasmic vesicle</location>
        <location evidence="10 11">COPI-coated vesicle membrane</location>
        <topology evidence="10 11">Peripheral membrane protein</topology>
        <orientation evidence="10 11">Cytoplasmic side</orientation>
    </subcellularLocation>
    <subcellularLocation>
        <location evidence="10 11">Golgi apparatus membrane</location>
        <topology evidence="10 11">Peripheral membrane protein</topology>
        <orientation evidence="10 11">Cytoplasmic side</orientation>
    </subcellularLocation>
</comment>
<keyword evidence="3 10" id="KW-0813">Transport</keyword>
<protein>
    <recommendedName>
        <fullName evidence="10">Coatomer subunit delta</fullName>
    </recommendedName>
</protein>
<dbReference type="InterPro" id="IPR036168">
    <property type="entry name" value="AP2_Mu_C_sf"/>
</dbReference>
<proteinExistence type="inferred from homology"/>
<name>A0A4U5QBK0_POPAL</name>
<dbReference type="PANTHER" id="PTHR10121:SF0">
    <property type="entry name" value="COATOMER SUBUNIT DELTA"/>
    <property type="match status" value="1"/>
</dbReference>
<dbReference type="InterPro" id="IPR027059">
    <property type="entry name" value="Coatomer_dsu"/>
</dbReference>
<dbReference type="FunFam" id="2.60.40.1170:FF:000007">
    <property type="entry name" value="Coatomer subunit delta"/>
    <property type="match status" value="1"/>
</dbReference>
<keyword evidence="5 10" id="KW-0931">ER-Golgi transport</keyword>
<dbReference type="GO" id="GO:0006888">
    <property type="term" value="P:endoplasmic reticulum to Golgi vesicle-mediated transport"/>
    <property type="evidence" value="ECO:0007669"/>
    <property type="project" value="TreeGrafter"/>
</dbReference>
<evidence type="ECO:0000256" key="8">
    <source>
        <dbReference type="ARBA" id="ARBA00023136"/>
    </source>
</evidence>
<organism evidence="14">
    <name type="scientific">Populus alba</name>
    <name type="common">White poplar</name>
    <dbReference type="NCBI Taxonomy" id="43335"/>
    <lineage>
        <taxon>Eukaryota</taxon>
        <taxon>Viridiplantae</taxon>
        <taxon>Streptophyta</taxon>
        <taxon>Embryophyta</taxon>
        <taxon>Tracheophyta</taxon>
        <taxon>Spermatophyta</taxon>
        <taxon>Magnoliopsida</taxon>
        <taxon>eudicotyledons</taxon>
        <taxon>Gunneridae</taxon>
        <taxon>Pentapetalae</taxon>
        <taxon>rosids</taxon>
        <taxon>fabids</taxon>
        <taxon>Malpighiales</taxon>
        <taxon>Salicaceae</taxon>
        <taxon>Saliceae</taxon>
        <taxon>Populus</taxon>
    </lineage>
</organism>
<comment type="function">
    <text evidence="10">The coatomer is a cytosolic protein complex that binds to dilysine motifs and reversibly associates with Golgi non-clathrin-coated vesicles, which further mediate biosynthetic protein transport from the ER, via the Golgi up to the trans Golgi network. Coatomer complex is required for budding from Golgi membranes, and is essential for the retrograde Golgi-to-ER transport of dilysine-tagged proteins.</text>
</comment>
<evidence type="ECO:0000313" key="14">
    <source>
        <dbReference type="EMBL" id="TKS07788.1"/>
    </source>
</evidence>
<dbReference type="PROSITE" id="PS51072">
    <property type="entry name" value="MHD"/>
    <property type="match status" value="1"/>
</dbReference>
<accession>A0A4U5QBK0</accession>
<sequence>MSISSGGGGGFGSGSGFGLTSDVDSFSSKPKGRQPSSATAPPKGLGMKLGKTQRANQFLESLKAEGEMIVEDVQPSKSTQYTPAAQKLTDPVTLTAEEKLNVTLKRDGGMSHFDVQGHLSLQILNQEDGLIQVQVSFFKTHPNVNKELFANENILGLRDPSRPFPACQTGDAGVGLLKWRMQSVDESMVPLTINCWPSESGNETYVSIEYEASSMFDLRNVVIAVPLPALREAPNVRQIDGEWKYDARNSILEWSILLIDNSNRSGSMEFVVPSGDSSHSSPLLVQFFSH</sequence>
<dbReference type="STRING" id="43335.A0A4U5QBK0"/>
<evidence type="ECO:0000256" key="6">
    <source>
        <dbReference type="ARBA" id="ARBA00022927"/>
    </source>
</evidence>
<dbReference type="GO" id="GO:0030126">
    <property type="term" value="C:COPI vesicle coat"/>
    <property type="evidence" value="ECO:0007669"/>
    <property type="project" value="UniProtKB-UniRule"/>
</dbReference>
<evidence type="ECO:0000259" key="13">
    <source>
        <dbReference type="PROSITE" id="PS51072"/>
    </source>
</evidence>
<evidence type="ECO:0000256" key="3">
    <source>
        <dbReference type="ARBA" id="ARBA00022448"/>
    </source>
</evidence>
<evidence type="ECO:0000256" key="12">
    <source>
        <dbReference type="SAM" id="MobiDB-lite"/>
    </source>
</evidence>
<evidence type="ECO:0000256" key="5">
    <source>
        <dbReference type="ARBA" id="ARBA00022892"/>
    </source>
</evidence>
<reference evidence="14" key="1">
    <citation type="submission" date="2018-10" db="EMBL/GenBank/DDBJ databases">
        <title>Population genomic analysis revealed the cold adaptation of white poplar.</title>
        <authorList>
            <person name="Liu Y.-J."/>
        </authorList>
    </citation>
    <scope>NUCLEOTIDE SEQUENCE [LARGE SCALE GENOMIC DNA]</scope>
    <source>
        <strain evidence="14">PAL-ZL1</strain>
    </source>
</reference>
<keyword evidence="7 10" id="KW-0333">Golgi apparatus</keyword>
<gene>
    <name evidence="14" type="ORF">D5086_0000109700</name>
</gene>
<evidence type="ECO:0000256" key="11">
    <source>
        <dbReference type="RuleBase" id="RU366052"/>
    </source>
</evidence>
<evidence type="ECO:0000256" key="10">
    <source>
        <dbReference type="RuleBase" id="RU364018"/>
    </source>
</evidence>
<dbReference type="Pfam" id="PF00928">
    <property type="entry name" value="Adap_comp_sub"/>
    <property type="match status" value="1"/>
</dbReference>
<dbReference type="SUPFAM" id="SSF49447">
    <property type="entry name" value="Second domain of Mu2 adaptin subunit (ap50) of ap2 adaptor"/>
    <property type="match status" value="1"/>
</dbReference>
<evidence type="ECO:0000256" key="1">
    <source>
        <dbReference type="ARBA" id="ARBA00010516"/>
    </source>
</evidence>
<keyword evidence="6 10" id="KW-0653">Protein transport</keyword>
<dbReference type="Gene3D" id="2.60.40.1170">
    <property type="entry name" value="Mu homology domain, subdomain B"/>
    <property type="match status" value="1"/>
</dbReference>
<comment type="subunit">
    <text evidence="2 10">Oligomeric complex that consists of at least the alpha, beta, beta', gamma, delta, epsilon and zeta subunits.</text>
</comment>
<evidence type="ECO:0000256" key="7">
    <source>
        <dbReference type="ARBA" id="ARBA00023034"/>
    </source>
</evidence>
<feature type="domain" description="MHD" evidence="13">
    <location>
        <begin position="89"/>
        <end position="290"/>
    </location>
</feature>
<keyword evidence="4 10" id="KW-0963">Cytoplasm</keyword>
<dbReference type="EMBL" id="RCHU01000313">
    <property type="protein sequence ID" value="TKS07788.1"/>
    <property type="molecule type" value="Genomic_DNA"/>
</dbReference>
<feature type="compositionally biased region" description="Gly residues" evidence="12">
    <location>
        <begin position="1"/>
        <end position="17"/>
    </location>
</feature>
<feature type="region of interest" description="Disordered" evidence="12">
    <location>
        <begin position="1"/>
        <end position="50"/>
    </location>
</feature>
<comment type="similarity">
    <text evidence="1 10">Belongs to the adaptor complexes medium subunit family. Delta-COP subfamily.</text>
</comment>
<dbReference type="GO" id="GO:0006890">
    <property type="term" value="P:retrograde vesicle-mediated transport, Golgi to endoplasmic reticulum"/>
    <property type="evidence" value="ECO:0007669"/>
    <property type="project" value="UniProtKB-UniRule"/>
</dbReference>
<feature type="compositionally biased region" description="Polar residues" evidence="12">
    <location>
        <begin position="22"/>
        <end position="39"/>
    </location>
</feature>
<dbReference type="GO" id="GO:0015031">
    <property type="term" value="P:protein transport"/>
    <property type="evidence" value="ECO:0007669"/>
    <property type="project" value="UniProtKB-KW"/>
</dbReference>
<evidence type="ECO:0000256" key="4">
    <source>
        <dbReference type="ARBA" id="ARBA00022490"/>
    </source>
</evidence>
<dbReference type="CDD" id="cd09254">
    <property type="entry name" value="AP_delta-COPI_MHD"/>
    <property type="match status" value="1"/>
</dbReference>
<dbReference type="InterPro" id="IPR028565">
    <property type="entry name" value="MHD"/>
</dbReference>
<evidence type="ECO:0000256" key="2">
    <source>
        <dbReference type="ARBA" id="ARBA00011775"/>
    </source>
</evidence>
<dbReference type="AlphaFoldDB" id="A0A4U5QBK0"/>
<evidence type="ECO:0000256" key="9">
    <source>
        <dbReference type="ARBA" id="ARBA00023329"/>
    </source>
</evidence>
<keyword evidence="8 10" id="KW-0472">Membrane</keyword>
<keyword evidence="9 10" id="KW-0968">Cytoplasmic vesicle</keyword>